<dbReference type="InterPro" id="IPR028908">
    <property type="entry name" value="Tox-PL_dom"/>
</dbReference>
<organism evidence="4 5">
    <name type="scientific">Streptomyces endophytica</name>
    <dbReference type="NCBI Taxonomy" id="2991496"/>
    <lineage>
        <taxon>Bacteria</taxon>
        <taxon>Bacillati</taxon>
        <taxon>Actinomycetota</taxon>
        <taxon>Actinomycetes</taxon>
        <taxon>Kitasatosporales</taxon>
        <taxon>Streptomycetaceae</taxon>
        <taxon>Streptomyces</taxon>
    </lineage>
</organism>
<feature type="compositionally biased region" description="Basic and acidic residues" evidence="2">
    <location>
        <begin position="17"/>
        <end position="30"/>
    </location>
</feature>
<feature type="compositionally biased region" description="Polar residues" evidence="2">
    <location>
        <begin position="726"/>
        <end position="745"/>
    </location>
</feature>
<sequence>MPHVDNTSDADNAPAPENHEPHGDAHDSPSHQDQPTPDDSAPEQQTPDQPDQWDQSEEFGPESLDSIRDSLDYEPGGLQRPDPSDQQALEDAHPRNPDGTPQLFADPFEPWSQLQNDGGHEQPGRSNNCADCSRSFLESWYGNPQVSAPRTLDTEPDGTPDNWSPEDDSVANLERWAGGPFVDYGDDASHAYQNIAAELDQAGHGSAAVVGVYWPEGGGHAFNAVNHNGKVIWVDSQTGEVSDAPIHLEAGYVVAIPLDADGNPIHPWESDSESDAPEQSADAPEQSADGSEQSADDPEQSGDTSEQSGDTPDNGDVNDSNDSNDSTSDNDHPESDDAPTSAEPADLPGPAEASNPTDASSPTETPDDQDGTHQQPTSEPKAEGEPKTEGEPPADTTDPADTDATPAKDTTSDTAPEPHPTADADSNIDADSDSDPDTDSDSHADADAHPDAEQESSNPAEDSDQDSGDAHKDTDSNAEGDSSTDHDSGEFAGPRQDAEHHEPTFPAEDTRPYDRDPGGLVPPNPDDQQALEHSVPRNEDGSPQRHPDPNEGTWVNDVNGQDHGQPGRTNNCPDAALSFADTYSGHPTVAAARTPDHNPDGTPSDRGESGGRDRMESTLGARFTDHGDGPDAFRRLETTLLDNGHGSQAVVITQDANGRAHAWNVVNHNGKITYVDPQTGRRSDKPLHSGDHGVFAIPLDPNRRPIPAGRPTNDGPGSPNARPNRDNGSPANQGTASPTDRSTPSPAHRPGVSGTPHHDAPAGEPRRAPAEPAGTQHTPDDDRADATREERNKNLPDPESTDQVHNDIPADASQASLRDHEQPKGHKVYRIDDLEPVYAHLRNWCEVPKDSEGNDLRDKDGHRVEPPLAQLLRLAAQRRLAAEQVTQPVNATRKALDDARQRLNAAEKSRKDAKDNVTQAHHKAVKDAQDAVSKAAAAHDKAFAELKQKNVPPAALTEKELRDLLGKNFAEMDDGQRHVVVATIARMSLSFHANNAVGSGPERMPGNDSPYQGSKKASGDPDPAETHHDSVGARRRTEAKPKFPREFRRQGTDSDKAFKNLQAEHRASGNPHKIDAVLAASFPNTPDFTDKNFAVIEVVDKDGNSTYVIDSSVPAMTDGVTPRHSERHLLDWMGAINGADGVKAPYNIAGLYTEREPCGLRAGNTGHADCSQTIRDADAMTGVPVYYSTTYRDDSPRERQRLLAERDELLADMGDLTPAQQQKELQKEGLTDKQIEKQVEKIRLENKKVNDAEIHGHLEVVGELWSKVQAQMVKLERERNQAQQSEDSV</sequence>
<feature type="compositionally biased region" description="Low complexity" evidence="2">
    <location>
        <begin position="42"/>
        <end position="53"/>
    </location>
</feature>
<feature type="region of interest" description="Disordered" evidence="2">
    <location>
        <begin position="143"/>
        <end position="169"/>
    </location>
</feature>
<feature type="compositionally biased region" description="Acidic residues" evidence="2">
    <location>
        <begin position="154"/>
        <end position="169"/>
    </location>
</feature>
<feature type="compositionally biased region" description="Basic and acidic residues" evidence="2">
    <location>
        <begin position="1024"/>
        <end position="1055"/>
    </location>
</feature>
<feature type="region of interest" description="Disordered" evidence="2">
    <location>
        <begin position="1"/>
        <end position="130"/>
    </location>
</feature>
<feature type="region of interest" description="Disordered" evidence="2">
    <location>
        <begin position="996"/>
        <end position="1055"/>
    </location>
</feature>
<feature type="compositionally biased region" description="Acidic residues" evidence="2">
    <location>
        <begin position="426"/>
        <end position="439"/>
    </location>
</feature>
<feature type="compositionally biased region" description="Basic and acidic residues" evidence="2">
    <location>
        <begin position="756"/>
        <end position="769"/>
    </location>
</feature>
<dbReference type="EMBL" id="CP110636">
    <property type="protein sequence ID" value="UZJ31477.1"/>
    <property type="molecule type" value="Genomic_DNA"/>
</dbReference>
<feature type="compositionally biased region" description="Polar residues" evidence="2">
    <location>
        <begin position="354"/>
        <end position="364"/>
    </location>
</feature>
<accession>A0ABY6PE72</accession>
<dbReference type="RefSeq" id="WP_265362817.1">
    <property type="nucleotide sequence ID" value="NZ_CP110636.1"/>
</dbReference>
<dbReference type="Pfam" id="PF15644">
    <property type="entry name" value="Gln_amidase"/>
    <property type="match status" value="2"/>
</dbReference>
<feature type="compositionally biased region" description="Basic and acidic residues" evidence="2">
    <location>
        <begin position="440"/>
        <end position="452"/>
    </location>
</feature>
<name>A0ABY6PE72_9ACTN</name>
<feature type="compositionally biased region" description="Basic and acidic residues" evidence="2">
    <location>
        <begin position="496"/>
        <end position="517"/>
    </location>
</feature>
<feature type="compositionally biased region" description="Low complexity" evidence="2">
    <location>
        <begin position="393"/>
        <end position="425"/>
    </location>
</feature>
<feature type="region of interest" description="Disordered" evidence="2">
    <location>
        <begin position="674"/>
        <end position="806"/>
    </location>
</feature>
<proteinExistence type="predicted"/>
<keyword evidence="1" id="KW-0175">Coiled coil</keyword>
<evidence type="ECO:0000313" key="4">
    <source>
        <dbReference type="EMBL" id="UZJ31477.1"/>
    </source>
</evidence>
<feature type="compositionally biased region" description="Basic and acidic residues" evidence="2">
    <location>
        <begin position="534"/>
        <end position="549"/>
    </location>
</feature>
<dbReference type="Proteomes" id="UP001164959">
    <property type="component" value="Chromosome"/>
</dbReference>
<gene>
    <name evidence="4" type="ORF">OJ254_15655</name>
</gene>
<feature type="compositionally biased region" description="Polar residues" evidence="2">
    <location>
        <begin position="301"/>
        <end position="311"/>
    </location>
</feature>
<feature type="domain" description="Tox-PL" evidence="3">
    <location>
        <begin position="570"/>
        <end position="680"/>
    </location>
</feature>
<keyword evidence="5" id="KW-1185">Reference proteome</keyword>
<evidence type="ECO:0000256" key="1">
    <source>
        <dbReference type="SAM" id="Coils"/>
    </source>
</evidence>
<feature type="domain" description="Tox-PL" evidence="3">
    <location>
        <begin position="127"/>
        <end position="239"/>
    </location>
</feature>
<evidence type="ECO:0000259" key="3">
    <source>
        <dbReference type="Pfam" id="PF15644"/>
    </source>
</evidence>
<reference evidence="4" key="1">
    <citation type="submission" date="2022-11" db="EMBL/GenBank/DDBJ databases">
        <title>Identification and genomic analyses of a novel endophytic actinobacterium Streptomyces endophytica sp. nov. with potential for biocontrol of Yam anthracnose.</title>
        <authorList>
            <person name="Huang X."/>
        </authorList>
    </citation>
    <scope>NUCLEOTIDE SEQUENCE</scope>
    <source>
        <strain evidence="4">HNM0140</strain>
    </source>
</reference>
<feature type="compositionally biased region" description="Low complexity" evidence="2">
    <location>
        <begin position="314"/>
        <end position="327"/>
    </location>
</feature>
<feature type="compositionally biased region" description="Polar residues" evidence="2">
    <location>
        <begin position="1"/>
        <end position="10"/>
    </location>
</feature>
<feature type="region of interest" description="Disordered" evidence="2">
    <location>
        <begin position="263"/>
        <end position="615"/>
    </location>
</feature>
<evidence type="ECO:0000256" key="2">
    <source>
        <dbReference type="SAM" id="MobiDB-lite"/>
    </source>
</evidence>
<feature type="compositionally biased region" description="Basic and acidic residues" evidence="2">
    <location>
        <begin position="778"/>
        <end position="796"/>
    </location>
</feature>
<protein>
    <submittedName>
        <fullName evidence="4">Toxin glutamine deamidase domain-containing protein</fullName>
    </submittedName>
</protein>
<feature type="compositionally biased region" description="Basic and acidic residues" evidence="2">
    <location>
        <begin position="679"/>
        <end position="691"/>
    </location>
</feature>
<evidence type="ECO:0000313" key="5">
    <source>
        <dbReference type="Proteomes" id="UP001164959"/>
    </source>
</evidence>
<feature type="compositionally biased region" description="Basic and acidic residues" evidence="2">
    <location>
        <begin position="380"/>
        <end position="390"/>
    </location>
</feature>
<feature type="coiled-coil region" evidence="1">
    <location>
        <begin position="889"/>
        <end position="923"/>
    </location>
</feature>
<dbReference type="Pfam" id="PF14440">
    <property type="entry name" value="XOO_2897-deam"/>
    <property type="match status" value="1"/>
</dbReference>
<feature type="compositionally biased region" description="Basic and acidic residues" evidence="2">
    <location>
        <begin position="594"/>
        <end position="615"/>
    </location>
</feature>
<dbReference type="InterPro" id="IPR032722">
    <property type="entry name" value="Deaminase_XOO_2897"/>
</dbReference>